<keyword evidence="3" id="KW-0812">Transmembrane</keyword>
<dbReference type="PANTHER" id="PTHR32282">
    <property type="entry name" value="BINDING PROTEIN TRANSPEPTIDASE, PUTATIVE-RELATED"/>
    <property type="match status" value="1"/>
</dbReference>
<keyword evidence="6" id="KW-1185">Reference proteome</keyword>
<protein>
    <submittedName>
        <fullName evidence="5">Ribonuclease II/R family protein</fullName>
    </submittedName>
</protein>
<dbReference type="EMBL" id="VEPZ02000487">
    <property type="protein sequence ID" value="KAE8724083.1"/>
    <property type="molecule type" value="Genomic_DNA"/>
</dbReference>
<dbReference type="InterPro" id="IPR050396">
    <property type="entry name" value="Glycosyltr_51/Transpeptidase"/>
</dbReference>
<organism evidence="5 6">
    <name type="scientific">Hibiscus syriacus</name>
    <name type="common">Rose of Sharon</name>
    <dbReference type="NCBI Taxonomy" id="106335"/>
    <lineage>
        <taxon>Eukaryota</taxon>
        <taxon>Viridiplantae</taxon>
        <taxon>Streptophyta</taxon>
        <taxon>Embryophyta</taxon>
        <taxon>Tracheophyta</taxon>
        <taxon>Spermatophyta</taxon>
        <taxon>Magnoliopsida</taxon>
        <taxon>eudicotyledons</taxon>
        <taxon>Gunneridae</taxon>
        <taxon>Pentapetalae</taxon>
        <taxon>rosids</taxon>
        <taxon>malvids</taxon>
        <taxon>Malvales</taxon>
        <taxon>Malvaceae</taxon>
        <taxon>Malvoideae</taxon>
        <taxon>Hibiscus</taxon>
    </lineage>
</organism>
<feature type="transmembrane region" description="Helical" evidence="3">
    <location>
        <begin position="72"/>
        <end position="93"/>
    </location>
</feature>
<evidence type="ECO:0000259" key="4">
    <source>
        <dbReference type="Pfam" id="PF00912"/>
    </source>
</evidence>
<evidence type="ECO:0000256" key="1">
    <source>
        <dbReference type="ARBA" id="ARBA00022679"/>
    </source>
</evidence>
<dbReference type="InterPro" id="IPR036950">
    <property type="entry name" value="PBP_transglycosylase"/>
</dbReference>
<dbReference type="Proteomes" id="UP000436088">
    <property type="component" value="Unassembled WGS sequence"/>
</dbReference>
<dbReference type="Pfam" id="PF00912">
    <property type="entry name" value="Transgly"/>
    <property type="match status" value="1"/>
</dbReference>
<proteinExistence type="predicted"/>
<dbReference type="SUPFAM" id="SSF53955">
    <property type="entry name" value="Lysozyme-like"/>
    <property type="match status" value="1"/>
</dbReference>
<keyword evidence="1" id="KW-0808">Transferase</keyword>
<accession>A0A6A3C4Y9</accession>
<dbReference type="OrthoDB" id="2017226at2759"/>
<feature type="domain" description="Glycosyl transferase family 51" evidence="4">
    <location>
        <begin position="112"/>
        <end position="268"/>
    </location>
</feature>
<dbReference type="PANTHER" id="PTHR32282:SF33">
    <property type="entry name" value="PEPTIDOGLYCAN GLYCOSYLTRANSFERASE"/>
    <property type="match status" value="1"/>
</dbReference>
<sequence length="352" mass="39978">MGIAAAAATHKLMILGKTPKFSFKNPQILFDKTLIFNSPNSPTHINSLLCLRVNSLHSKSPPVRTHHPIQELLLLLAFLLTLLCFRLLSNALLSDFPLRWQHLIAFSHEAEARTKSYPKHLWRAIVVYEDRRFFRHFGIDPFGIGRAVLSLSARGGGSTITQQLVKNTLLKNERTFSRKILETVLALVLERTMSKQRILSSYVCKIYWGHGINGIESASKFYFRKHPSLLSLAESAMLTGLIPAPELRSPLRDHTSGKTFQARVLKRMVQVGFLDIEMALLAVRQPLYLHLSREEHANGLSDELGVGGKNKQNEEGTESTWKGTWGWERESKIREVCEEMERWAIKVRLGCT</sequence>
<evidence type="ECO:0000256" key="3">
    <source>
        <dbReference type="SAM" id="Phobius"/>
    </source>
</evidence>
<dbReference type="AlphaFoldDB" id="A0A6A3C4Y9"/>
<name>A0A6A3C4Y9_HIBSY</name>
<dbReference type="InterPro" id="IPR023346">
    <property type="entry name" value="Lysozyme-like_dom_sf"/>
</dbReference>
<evidence type="ECO:0000256" key="2">
    <source>
        <dbReference type="SAM" id="MobiDB-lite"/>
    </source>
</evidence>
<keyword evidence="3" id="KW-0472">Membrane</keyword>
<comment type="caution">
    <text evidence="5">The sequence shown here is derived from an EMBL/GenBank/DDBJ whole genome shotgun (WGS) entry which is preliminary data.</text>
</comment>
<gene>
    <name evidence="5" type="ORF">F3Y22_tig00010927pilonHSYRG00017</name>
</gene>
<evidence type="ECO:0000313" key="6">
    <source>
        <dbReference type="Proteomes" id="UP000436088"/>
    </source>
</evidence>
<dbReference type="Gene3D" id="1.10.3810.10">
    <property type="entry name" value="Biosynthetic peptidoglycan transglycosylase-like"/>
    <property type="match status" value="1"/>
</dbReference>
<dbReference type="GO" id="GO:0008955">
    <property type="term" value="F:peptidoglycan glycosyltransferase activity"/>
    <property type="evidence" value="ECO:0007669"/>
    <property type="project" value="TreeGrafter"/>
</dbReference>
<feature type="region of interest" description="Disordered" evidence="2">
    <location>
        <begin position="300"/>
        <end position="321"/>
    </location>
</feature>
<keyword evidence="3" id="KW-1133">Transmembrane helix</keyword>
<dbReference type="InterPro" id="IPR001264">
    <property type="entry name" value="Glyco_trans_51"/>
</dbReference>
<evidence type="ECO:0000313" key="5">
    <source>
        <dbReference type="EMBL" id="KAE8724083.1"/>
    </source>
</evidence>
<reference evidence="5" key="1">
    <citation type="submission" date="2019-09" db="EMBL/GenBank/DDBJ databases">
        <title>Draft genome information of white flower Hibiscus syriacus.</title>
        <authorList>
            <person name="Kim Y.-M."/>
        </authorList>
    </citation>
    <scope>NUCLEOTIDE SEQUENCE [LARGE SCALE GENOMIC DNA]</scope>
    <source>
        <strain evidence="5">YM2019G1</strain>
    </source>
</reference>